<dbReference type="InterPro" id="IPR052897">
    <property type="entry name" value="Sec-Metab_Biosynth_Hydrolase"/>
</dbReference>
<dbReference type="SUPFAM" id="SSF53474">
    <property type="entry name" value="alpha/beta-Hydrolases"/>
    <property type="match status" value="1"/>
</dbReference>
<dbReference type="EMBL" id="VDFQ02000001">
    <property type="protein sequence ID" value="KAA1424684.1"/>
    <property type="molecule type" value="Genomic_DNA"/>
</dbReference>
<dbReference type="GO" id="GO:0016787">
    <property type="term" value="F:hydrolase activity"/>
    <property type="evidence" value="ECO:0007669"/>
    <property type="project" value="UniProtKB-KW"/>
</dbReference>
<dbReference type="Proteomes" id="UP000307768">
    <property type="component" value="Unassembled WGS sequence"/>
</dbReference>
<dbReference type="PANTHER" id="PTHR37017:SF11">
    <property type="entry name" value="ESTERASE_LIPASE_THIOESTERASE DOMAIN-CONTAINING PROTEIN"/>
    <property type="match status" value="1"/>
</dbReference>
<comment type="caution">
    <text evidence="2">The sequence shown here is derived from an EMBL/GenBank/DDBJ whole genome shotgun (WGS) entry which is preliminary data.</text>
</comment>
<dbReference type="Pfam" id="PF12697">
    <property type="entry name" value="Abhydrolase_6"/>
    <property type="match status" value="1"/>
</dbReference>
<evidence type="ECO:0000313" key="3">
    <source>
        <dbReference type="Proteomes" id="UP000307768"/>
    </source>
</evidence>
<evidence type="ECO:0000259" key="1">
    <source>
        <dbReference type="Pfam" id="PF12697"/>
    </source>
</evidence>
<gene>
    <name evidence="2" type="ORF">FE697_001800</name>
</gene>
<reference evidence="2 3" key="1">
    <citation type="submission" date="2019-09" db="EMBL/GenBank/DDBJ databases">
        <title>Mumia zhuanghuii sp. nov. isolated from the intestinal contents of plateau pika (Ochotona curzoniae) in the Qinghai-Tibet plateau of China.</title>
        <authorList>
            <person name="Tian Z."/>
        </authorList>
    </citation>
    <scope>NUCLEOTIDE SEQUENCE [LARGE SCALE GENOMIC DNA]</scope>
    <source>
        <strain evidence="3">350</strain>
    </source>
</reference>
<dbReference type="RefSeq" id="WP_149767715.1">
    <property type="nucleotide sequence ID" value="NZ_VDFQ02000001.1"/>
</dbReference>
<accession>A0A5Q6S2U1</accession>
<dbReference type="InterPro" id="IPR000073">
    <property type="entry name" value="AB_hydrolase_1"/>
</dbReference>
<organism evidence="2 3">
    <name type="scientific">Mumia zhuanghuii</name>
    <dbReference type="NCBI Taxonomy" id="2585211"/>
    <lineage>
        <taxon>Bacteria</taxon>
        <taxon>Bacillati</taxon>
        <taxon>Actinomycetota</taxon>
        <taxon>Actinomycetes</taxon>
        <taxon>Propionibacteriales</taxon>
        <taxon>Nocardioidaceae</taxon>
        <taxon>Mumia</taxon>
    </lineage>
</organism>
<evidence type="ECO:0000313" key="2">
    <source>
        <dbReference type="EMBL" id="KAA1424684.1"/>
    </source>
</evidence>
<sequence>MTSHEPVLLISGAGLPAWIWDETRELLAPRETAVAPRPAARTARLGDYVDAALEAAPWDRFAVVAHSSGGVVGTELARRAAGRVTALLAVTAVVPRPGASFLSSMPFPQRHVLSLAMRVAGTRPPDGAIRRGVASGLDEPTADRVVGAFVPESVDLYRGRVGRTDLRLPVGYATTTRDRELTPALQRRFATNLGTSWQQTLDTGHLPMLEDPPAFVRTVAGFLDQRGADVSSAGAA</sequence>
<feature type="domain" description="AB hydrolase-1" evidence="1">
    <location>
        <begin position="7"/>
        <end position="217"/>
    </location>
</feature>
<proteinExistence type="predicted"/>
<protein>
    <submittedName>
        <fullName evidence="2">Alpha/beta hydrolase</fullName>
    </submittedName>
</protein>
<dbReference type="Gene3D" id="3.40.50.1820">
    <property type="entry name" value="alpha/beta hydrolase"/>
    <property type="match status" value="1"/>
</dbReference>
<keyword evidence="2" id="KW-0378">Hydrolase</keyword>
<name>A0A5Q6S2U1_9ACTN</name>
<dbReference type="InterPro" id="IPR029058">
    <property type="entry name" value="AB_hydrolase_fold"/>
</dbReference>
<dbReference type="PANTHER" id="PTHR37017">
    <property type="entry name" value="AB HYDROLASE-1 DOMAIN-CONTAINING PROTEIN-RELATED"/>
    <property type="match status" value="1"/>
</dbReference>
<dbReference type="OrthoDB" id="3249793at2"/>
<dbReference type="AlphaFoldDB" id="A0A5Q6S2U1"/>